<protein>
    <submittedName>
        <fullName evidence="4">AAA family ATPase</fullName>
    </submittedName>
</protein>
<reference evidence="4 5" key="1">
    <citation type="submission" date="2022-10" db="EMBL/GenBank/DDBJ databases">
        <title>Luteolibacter flavescens strain MCCC 1K03193, whole genome shotgun sequencing project.</title>
        <authorList>
            <person name="Zhao G."/>
            <person name="Shen L."/>
        </authorList>
    </citation>
    <scope>NUCLEOTIDE SEQUENCE [LARGE SCALE GENOMIC DNA]</scope>
    <source>
        <strain evidence="4 5">MCCC 1K03193</strain>
    </source>
</reference>
<dbReference type="Proteomes" id="UP001207930">
    <property type="component" value="Unassembled WGS sequence"/>
</dbReference>
<dbReference type="PANTHER" id="PTHR16305">
    <property type="entry name" value="TESTICULAR SOLUBLE ADENYLYL CYCLASE"/>
    <property type="match status" value="1"/>
</dbReference>
<proteinExistence type="predicted"/>
<dbReference type="EMBL" id="JAPDDS010000005">
    <property type="protein sequence ID" value="MCW1885351.1"/>
    <property type="molecule type" value="Genomic_DNA"/>
</dbReference>
<dbReference type="Pfam" id="PF13191">
    <property type="entry name" value="AAA_16"/>
    <property type="match status" value="1"/>
</dbReference>
<dbReference type="InterPro" id="IPR019734">
    <property type="entry name" value="TPR_rpt"/>
</dbReference>
<dbReference type="SUPFAM" id="SSF52540">
    <property type="entry name" value="P-loop containing nucleoside triphosphate hydrolases"/>
    <property type="match status" value="1"/>
</dbReference>
<gene>
    <name evidence="4" type="ORF">OKA04_11480</name>
</gene>
<dbReference type="RefSeq" id="WP_264501306.1">
    <property type="nucleotide sequence ID" value="NZ_JAPDDS010000005.1"/>
</dbReference>
<dbReference type="InterPro" id="IPR027417">
    <property type="entry name" value="P-loop_NTPase"/>
</dbReference>
<keyword evidence="1" id="KW-0547">Nucleotide-binding</keyword>
<name>A0ABT3FQ43_9BACT</name>
<evidence type="ECO:0000256" key="2">
    <source>
        <dbReference type="ARBA" id="ARBA00022840"/>
    </source>
</evidence>
<feature type="domain" description="Orc1-like AAA ATPase" evidence="3">
    <location>
        <begin position="133"/>
        <end position="308"/>
    </location>
</feature>
<sequence>MSGEDRIHDPASAWEIWRHESDEACSRLRGEAGDAADLLKVLLAEATGLLEKDAAALLALRSGRAANGEPVSQLLAGLAAMGLDGLIMDERSAAQLPPPYRAERIGFLPGILSEPFCAHRLEVRKAVPLEIEVPARALLWEKLQQRIEEQGDEFLSVSISGPAGAGKSHLIGALATWLVSRGKEVARVSCLPTDVPGTFAAWRSLLGKFGGDRLAETIAAAGAALTLDETLVKNLVRFLSGPVHADTDDIGLSPLQYKDILPEFIAGVLARLLAGRDCAAIIDDIQWMDEGSHGVTEALRHSGTPLLLVLGRRGQPAPDDIVLGPMSGEEHRKLLGELSGNAEITDALNNEILRISGGLPLVSREVYSMLSQRRRLIAMGGTLDLAPAGATADPLHETPLIGRFRDLSPRLRSLLGACAIWREPFTKEQAETTAKACVPGIEFETCWESPLLGEFIVATPGAPGRFSFYHDLLREAALSLMADRDRAAGHGAALEWMTARPIRDLSPAEAAFHARESGRDEVAVELFDRAARAALGRFALREAREAARAALDLDRANEHTGDPVAIALRARLYQIEGEAAFHWGMVEDAVGLLERAMVLYRVSPQAGVFPIKASMLLRHLWLFATGKPWADANVSPVREGAARTALMLAEIAYFQNDQKRSADCCVTALDLASKNGESAMLASLCAAIACPLSGRRPRWLADRYRNIARRMIARVGDRTEQTYIEHVGCLVDLDKTRWPEAAERAAGNVAYWRSHGHGRRVEEAATHAFFVDYFRGDLGRASEWAQVLQESAYKRTDRQSRTWAAMMGSLHSLACLGTKEAEAHCRKVPVHGGDAITQSSIHVMRAMCAWRSGNPWQAMDCLRDAEELAGQHPPVSSTQFLLADAAVLLGEMRSWGPPELEADPMFGGLVDRFMKRATAFAKSFSLGAAILHCARGLHGTGVGKDFPAAAIAARRLGADLFEARALCYQALKSPASARLQDGLTLLEKCGASAEVAFFQQLSSRHDRFP</sequence>
<dbReference type="InterPro" id="IPR011990">
    <property type="entry name" value="TPR-like_helical_dom_sf"/>
</dbReference>
<organism evidence="4 5">
    <name type="scientific">Luteolibacter flavescens</name>
    <dbReference type="NCBI Taxonomy" id="1859460"/>
    <lineage>
        <taxon>Bacteria</taxon>
        <taxon>Pseudomonadati</taxon>
        <taxon>Verrucomicrobiota</taxon>
        <taxon>Verrucomicrobiia</taxon>
        <taxon>Verrucomicrobiales</taxon>
        <taxon>Verrucomicrobiaceae</taxon>
        <taxon>Luteolibacter</taxon>
    </lineage>
</organism>
<evidence type="ECO:0000313" key="4">
    <source>
        <dbReference type="EMBL" id="MCW1885351.1"/>
    </source>
</evidence>
<accession>A0ABT3FQ43</accession>
<evidence type="ECO:0000259" key="3">
    <source>
        <dbReference type="Pfam" id="PF13191"/>
    </source>
</evidence>
<dbReference type="SUPFAM" id="SSF48452">
    <property type="entry name" value="TPR-like"/>
    <property type="match status" value="1"/>
</dbReference>
<keyword evidence="5" id="KW-1185">Reference proteome</keyword>
<evidence type="ECO:0000313" key="5">
    <source>
        <dbReference type="Proteomes" id="UP001207930"/>
    </source>
</evidence>
<dbReference type="SMART" id="SM00028">
    <property type="entry name" value="TPR"/>
    <property type="match status" value="4"/>
</dbReference>
<dbReference type="PANTHER" id="PTHR16305:SF28">
    <property type="entry name" value="GUANYLATE CYCLASE DOMAIN-CONTAINING PROTEIN"/>
    <property type="match status" value="1"/>
</dbReference>
<dbReference type="InterPro" id="IPR041664">
    <property type="entry name" value="AAA_16"/>
</dbReference>
<keyword evidence="2" id="KW-0067">ATP-binding</keyword>
<comment type="caution">
    <text evidence="4">The sequence shown here is derived from an EMBL/GenBank/DDBJ whole genome shotgun (WGS) entry which is preliminary data.</text>
</comment>
<evidence type="ECO:0000256" key="1">
    <source>
        <dbReference type="ARBA" id="ARBA00022741"/>
    </source>
</evidence>